<dbReference type="PANTHER" id="PTHR10000">
    <property type="entry name" value="PHOSPHOSERINE PHOSPHATASE"/>
    <property type="match status" value="1"/>
</dbReference>
<dbReference type="EMBL" id="MVBO01000296">
    <property type="protein sequence ID" value="OZJ01580.1"/>
    <property type="molecule type" value="Genomic_DNA"/>
</dbReference>
<keyword evidence="3" id="KW-1185">Reference proteome</keyword>
<organism evidence="2 3">
    <name type="scientific">Bifiguratus adelaidae</name>
    <dbReference type="NCBI Taxonomy" id="1938954"/>
    <lineage>
        <taxon>Eukaryota</taxon>
        <taxon>Fungi</taxon>
        <taxon>Fungi incertae sedis</taxon>
        <taxon>Mucoromycota</taxon>
        <taxon>Mucoromycotina</taxon>
        <taxon>Endogonomycetes</taxon>
        <taxon>Endogonales</taxon>
        <taxon>Endogonales incertae sedis</taxon>
        <taxon>Bifiguratus</taxon>
    </lineage>
</organism>
<dbReference type="OrthoDB" id="27226at2759"/>
<dbReference type="Proteomes" id="UP000242875">
    <property type="component" value="Unassembled WGS sequence"/>
</dbReference>
<dbReference type="GO" id="GO:0000287">
    <property type="term" value="F:magnesium ion binding"/>
    <property type="evidence" value="ECO:0007669"/>
    <property type="project" value="TreeGrafter"/>
</dbReference>
<dbReference type="Pfam" id="PF08282">
    <property type="entry name" value="Hydrolase_3"/>
    <property type="match status" value="1"/>
</dbReference>
<proteinExistence type="predicted"/>
<dbReference type="SUPFAM" id="SSF56784">
    <property type="entry name" value="HAD-like"/>
    <property type="match status" value="1"/>
</dbReference>
<dbReference type="Gene3D" id="3.30.1240.10">
    <property type="match status" value="1"/>
</dbReference>
<feature type="region of interest" description="Disordered" evidence="1">
    <location>
        <begin position="1"/>
        <end position="28"/>
    </location>
</feature>
<dbReference type="InterPro" id="IPR036412">
    <property type="entry name" value="HAD-like_sf"/>
</dbReference>
<dbReference type="InterPro" id="IPR023214">
    <property type="entry name" value="HAD_sf"/>
</dbReference>
<evidence type="ECO:0000313" key="2">
    <source>
        <dbReference type="EMBL" id="OZJ01580.1"/>
    </source>
</evidence>
<dbReference type="InterPro" id="IPR006379">
    <property type="entry name" value="HAD-SF_hydro_IIB"/>
</dbReference>
<evidence type="ECO:0000256" key="1">
    <source>
        <dbReference type="SAM" id="MobiDB-lite"/>
    </source>
</evidence>
<feature type="compositionally biased region" description="Polar residues" evidence="1">
    <location>
        <begin position="11"/>
        <end position="28"/>
    </location>
</feature>
<dbReference type="GO" id="GO:0016791">
    <property type="term" value="F:phosphatase activity"/>
    <property type="evidence" value="ECO:0007669"/>
    <property type="project" value="TreeGrafter"/>
</dbReference>
<reference evidence="2 3" key="1">
    <citation type="journal article" date="2017" name="Mycologia">
        <title>Bifiguratus adelaidae, gen. et sp. nov., a new member of Mucoromycotina in endophytic and soil-dwelling habitats.</title>
        <authorList>
            <person name="Torres-Cruz T.J."/>
            <person name="Billingsley Tobias T.L."/>
            <person name="Almatruk M."/>
            <person name="Hesse C."/>
            <person name="Kuske C.R."/>
            <person name="Desiro A."/>
            <person name="Benucci G.M."/>
            <person name="Bonito G."/>
            <person name="Stajich J.E."/>
            <person name="Dunlap C."/>
            <person name="Arnold A.E."/>
            <person name="Porras-Alfaro A."/>
        </authorList>
    </citation>
    <scope>NUCLEOTIDE SEQUENCE [LARGE SCALE GENOMIC DNA]</scope>
    <source>
        <strain evidence="2 3">AZ0501</strain>
    </source>
</reference>
<protein>
    <submittedName>
        <fullName evidence="2">Uncharacterized protein</fullName>
    </submittedName>
</protein>
<dbReference type="AlphaFoldDB" id="A0A261XT98"/>
<name>A0A261XT98_9FUNG</name>
<dbReference type="NCBIfam" id="TIGR01484">
    <property type="entry name" value="HAD-SF-IIB"/>
    <property type="match status" value="1"/>
</dbReference>
<dbReference type="Gene3D" id="3.40.50.1000">
    <property type="entry name" value="HAD superfamily/HAD-like"/>
    <property type="match status" value="1"/>
</dbReference>
<comment type="caution">
    <text evidence="2">The sequence shown here is derived from an EMBL/GenBank/DDBJ whole genome shotgun (WGS) entry which is preliminary data.</text>
</comment>
<evidence type="ECO:0000313" key="3">
    <source>
        <dbReference type="Proteomes" id="UP000242875"/>
    </source>
</evidence>
<dbReference type="GO" id="GO:0005829">
    <property type="term" value="C:cytosol"/>
    <property type="evidence" value="ECO:0007669"/>
    <property type="project" value="TreeGrafter"/>
</dbReference>
<accession>A0A261XT98</accession>
<dbReference type="PANTHER" id="PTHR10000:SF8">
    <property type="entry name" value="HAD SUPERFAMILY HYDROLASE-LIKE, TYPE 3"/>
    <property type="match status" value="1"/>
</dbReference>
<gene>
    <name evidence="2" type="ORF">BZG36_05399</name>
</gene>
<sequence>MAPSIPIDDPLTSSGSNSPAMVPSKASSHNNYADTRLVASDLDGTLLFTIYPHTVVPPRAIAVFSRLTQLNIPIVLASGRPPRAMIPVVEQAGIPGISLCCNGAIVYDVAKRQVIKKYSMATSAVLEMMERCRSAFGDKVCFGIESGVDFRCDAGYAQVRRDFLNHPHQVVQDPKQLIEETVTVNGTTQQIEHSVEKFIVLHKELDGETLYNLLLALFPAKVWSRLVKITFSNPWFVEISATGVCKGTSLAAVCQELGILSSQVIAFGDMPNDVEMLQFAGRSVGVANAHADVLAIVDEVTGENTEDGVAQVLEKVVDAIEHKRTHGTTAVASTPIVTKVVGGIQE</sequence>